<dbReference type="EMBL" id="LCBS01000037">
    <property type="protein sequence ID" value="KKS15342.1"/>
    <property type="molecule type" value="Genomic_DNA"/>
</dbReference>
<name>A0A0G0WTD8_UNCKA</name>
<sequence>MNKVQGRMGVYRDRAVEAIRKFKSSGYPATLSEAVHFYAVYRELGLSFQLGYVEWETLWRETISA</sequence>
<organism evidence="1 2">
    <name type="scientific">candidate division WWE3 bacterium GW2011_GWB1_41_6</name>
    <dbReference type="NCBI Taxonomy" id="1619112"/>
    <lineage>
        <taxon>Bacteria</taxon>
        <taxon>Katanobacteria</taxon>
    </lineage>
</organism>
<reference evidence="1 2" key="1">
    <citation type="journal article" date="2015" name="Nature">
        <title>rRNA introns, odd ribosomes, and small enigmatic genomes across a large radiation of phyla.</title>
        <authorList>
            <person name="Brown C.T."/>
            <person name="Hug L.A."/>
            <person name="Thomas B.C."/>
            <person name="Sharon I."/>
            <person name="Castelle C.J."/>
            <person name="Singh A."/>
            <person name="Wilkins M.J."/>
            <person name="Williams K.H."/>
            <person name="Banfield J.F."/>
        </authorList>
    </citation>
    <scope>NUCLEOTIDE SEQUENCE [LARGE SCALE GENOMIC DNA]</scope>
</reference>
<proteinExistence type="predicted"/>
<comment type="caution">
    <text evidence="1">The sequence shown here is derived from an EMBL/GenBank/DDBJ whole genome shotgun (WGS) entry which is preliminary data.</text>
</comment>
<gene>
    <name evidence="1" type="ORF">UU72_C0037G0005</name>
</gene>
<evidence type="ECO:0000313" key="2">
    <source>
        <dbReference type="Proteomes" id="UP000034163"/>
    </source>
</evidence>
<evidence type="ECO:0000313" key="1">
    <source>
        <dbReference type="EMBL" id="KKS15342.1"/>
    </source>
</evidence>
<protein>
    <submittedName>
        <fullName evidence="1">Uncharacterized protein</fullName>
    </submittedName>
</protein>
<dbReference type="AlphaFoldDB" id="A0A0G0WTD8"/>
<dbReference type="Proteomes" id="UP000034163">
    <property type="component" value="Unassembled WGS sequence"/>
</dbReference>
<accession>A0A0G0WTD8</accession>